<keyword evidence="11" id="KW-0275">Fatty acid biosynthesis</keyword>
<evidence type="ECO:0000256" key="2">
    <source>
        <dbReference type="ARBA" id="ARBA00008749"/>
    </source>
</evidence>
<evidence type="ECO:0000256" key="10">
    <source>
        <dbReference type="ARBA" id="ARBA00023136"/>
    </source>
</evidence>
<evidence type="ECO:0000256" key="4">
    <source>
        <dbReference type="ARBA" id="ARBA00022692"/>
    </source>
</evidence>
<evidence type="ECO:0000313" key="15">
    <source>
        <dbReference type="Proteomes" id="UP000199110"/>
    </source>
</evidence>
<evidence type="ECO:0000256" key="6">
    <source>
        <dbReference type="ARBA" id="ARBA00022989"/>
    </source>
</evidence>
<dbReference type="RefSeq" id="WP_092777905.1">
    <property type="nucleotide sequence ID" value="NZ_FORA01000001.1"/>
</dbReference>
<keyword evidence="6 12" id="KW-1133">Transmembrane helix</keyword>
<comment type="subcellular location">
    <subcellularLocation>
        <location evidence="1">Membrane</location>
        <topology evidence="1">Multi-pass membrane protein</topology>
    </subcellularLocation>
</comment>
<dbReference type="GO" id="GO:0016717">
    <property type="term" value="F:oxidoreductase activity, acting on paired donors, with oxidation of a pair of donors resulting in the reduction of molecular oxygen to two molecules of water"/>
    <property type="evidence" value="ECO:0007669"/>
    <property type="project" value="InterPro"/>
</dbReference>
<keyword evidence="5" id="KW-0276">Fatty acid metabolism</keyword>
<keyword evidence="4 12" id="KW-0812">Transmembrane</keyword>
<feature type="transmembrane region" description="Helical" evidence="12">
    <location>
        <begin position="85"/>
        <end position="108"/>
    </location>
</feature>
<keyword evidence="3" id="KW-0444">Lipid biosynthesis</keyword>
<feature type="transmembrane region" description="Helical" evidence="12">
    <location>
        <begin position="175"/>
        <end position="200"/>
    </location>
</feature>
<evidence type="ECO:0000256" key="7">
    <source>
        <dbReference type="ARBA" id="ARBA00023002"/>
    </source>
</evidence>
<accession>A0A1I3IXT9</accession>
<dbReference type="AlphaFoldDB" id="A0A1I3IXT9"/>
<evidence type="ECO:0000256" key="8">
    <source>
        <dbReference type="ARBA" id="ARBA00023004"/>
    </source>
</evidence>
<feature type="domain" description="Fatty acid desaturase" evidence="13">
    <location>
        <begin position="48"/>
        <end position="254"/>
    </location>
</feature>
<evidence type="ECO:0000256" key="5">
    <source>
        <dbReference type="ARBA" id="ARBA00022832"/>
    </source>
</evidence>
<dbReference type="OrthoDB" id="19906at2"/>
<dbReference type="GO" id="GO:0006633">
    <property type="term" value="P:fatty acid biosynthetic process"/>
    <property type="evidence" value="ECO:0007669"/>
    <property type="project" value="UniProtKB-KW"/>
</dbReference>
<reference evidence="14 15" key="1">
    <citation type="submission" date="2016-10" db="EMBL/GenBank/DDBJ databases">
        <authorList>
            <person name="de Groot N.N."/>
        </authorList>
    </citation>
    <scope>NUCLEOTIDE SEQUENCE [LARGE SCALE GENOMIC DNA]</scope>
    <source>
        <strain evidence="14 15">DSM 19073</strain>
    </source>
</reference>
<proteinExistence type="inferred from homology"/>
<keyword evidence="10 12" id="KW-0472">Membrane</keyword>
<dbReference type="CDD" id="cd03505">
    <property type="entry name" value="Delta9-FADS-like"/>
    <property type="match status" value="1"/>
</dbReference>
<gene>
    <name evidence="14" type="ORF">SAMN04488095_1137</name>
</gene>
<evidence type="ECO:0000313" key="14">
    <source>
        <dbReference type="EMBL" id="SFI52690.1"/>
    </source>
</evidence>
<protein>
    <submittedName>
        <fullName evidence="14">Delta-9 acyl-phospholipid desaturase</fullName>
    </submittedName>
</protein>
<dbReference type="Pfam" id="PF00487">
    <property type="entry name" value="FA_desaturase"/>
    <property type="match status" value="1"/>
</dbReference>
<keyword evidence="15" id="KW-1185">Reference proteome</keyword>
<evidence type="ECO:0000259" key="13">
    <source>
        <dbReference type="Pfam" id="PF00487"/>
    </source>
</evidence>
<evidence type="ECO:0000256" key="3">
    <source>
        <dbReference type="ARBA" id="ARBA00022516"/>
    </source>
</evidence>
<name>A0A1I3IXT9_9RHOB</name>
<evidence type="ECO:0000256" key="1">
    <source>
        <dbReference type="ARBA" id="ARBA00004141"/>
    </source>
</evidence>
<sequence length="310" mass="34743">MTLTTTDRVTPRPDSSATDAAIVWSAPKSAWFTAMALGGIVGVVFFASWTNLIVTLVLMFLTLWLGHSVGMHRLLIHRSFETPRWLEYLLVWLGTLVGMAGPIGMFHIHEIRDWQQQQPDCHSFAKHDRGFWRDALWQMHYEQVLTHPPDLTIEARVTGDPFYRWLEATWRWQQLPLALLLLASGGIGLVLWGVCLRVAVSLAGHWITVHFAHTVGQRPFAQPGLAVDGRNLPAPFGLLTCGESWHNNHHAFPRSARMGHDASQIDPGWWLIRGLAALNLAWDIRVPGGNDTVHLALPAAADPAQTRYES</sequence>
<evidence type="ECO:0000256" key="11">
    <source>
        <dbReference type="ARBA" id="ARBA00023160"/>
    </source>
</evidence>
<feature type="transmembrane region" description="Helical" evidence="12">
    <location>
        <begin position="31"/>
        <end position="64"/>
    </location>
</feature>
<dbReference type="InterPro" id="IPR015876">
    <property type="entry name" value="Acyl-CoA_DS"/>
</dbReference>
<organism evidence="14 15">
    <name type="scientific">Jannaschia pohangensis</name>
    <dbReference type="NCBI Taxonomy" id="390807"/>
    <lineage>
        <taxon>Bacteria</taxon>
        <taxon>Pseudomonadati</taxon>
        <taxon>Pseudomonadota</taxon>
        <taxon>Alphaproteobacteria</taxon>
        <taxon>Rhodobacterales</taxon>
        <taxon>Roseobacteraceae</taxon>
        <taxon>Jannaschia</taxon>
    </lineage>
</organism>
<dbReference type="STRING" id="390807.SAMN04488095_1137"/>
<evidence type="ECO:0000256" key="12">
    <source>
        <dbReference type="SAM" id="Phobius"/>
    </source>
</evidence>
<dbReference type="GO" id="GO:0016020">
    <property type="term" value="C:membrane"/>
    <property type="evidence" value="ECO:0007669"/>
    <property type="project" value="UniProtKB-SubCell"/>
</dbReference>
<evidence type="ECO:0000256" key="9">
    <source>
        <dbReference type="ARBA" id="ARBA00023098"/>
    </source>
</evidence>
<keyword evidence="7" id="KW-0560">Oxidoreductase</keyword>
<dbReference type="InterPro" id="IPR005804">
    <property type="entry name" value="FA_desaturase_dom"/>
</dbReference>
<comment type="similarity">
    <text evidence="2">Belongs to the fatty acid desaturase type 2 family.</text>
</comment>
<dbReference type="PANTHER" id="PTHR11351:SF31">
    <property type="entry name" value="DESATURASE 1, ISOFORM A-RELATED"/>
    <property type="match status" value="1"/>
</dbReference>
<dbReference type="PANTHER" id="PTHR11351">
    <property type="entry name" value="ACYL-COA DESATURASE"/>
    <property type="match status" value="1"/>
</dbReference>
<keyword evidence="9" id="KW-0443">Lipid metabolism</keyword>
<keyword evidence="8" id="KW-0408">Iron</keyword>
<dbReference type="Proteomes" id="UP000199110">
    <property type="component" value="Unassembled WGS sequence"/>
</dbReference>
<dbReference type="EMBL" id="FORA01000001">
    <property type="protein sequence ID" value="SFI52690.1"/>
    <property type="molecule type" value="Genomic_DNA"/>
</dbReference>